<keyword evidence="1" id="KW-1277">Toxin-antitoxin system</keyword>
<accession>A0AAX4KXU6</accession>
<sequence>MTEYKKDIESNFRILCLDNESVKISSRIYAELKRKGELIDDPDLIIGSICIANKLSLVTNNVKHYERLKEFGLKVILANELI</sequence>
<dbReference type="Proteomes" id="UP001432202">
    <property type="component" value="Chromosome"/>
</dbReference>
<protein>
    <recommendedName>
        <fullName evidence="8">PIN domain-containing protein</fullName>
    </recommendedName>
</protein>
<gene>
    <name evidence="6" type="ORF">V6M85_07950</name>
</gene>
<evidence type="ECO:0000256" key="5">
    <source>
        <dbReference type="ARBA" id="ARBA00022842"/>
    </source>
</evidence>
<dbReference type="SUPFAM" id="SSF88723">
    <property type="entry name" value="PIN domain-like"/>
    <property type="match status" value="1"/>
</dbReference>
<dbReference type="GO" id="GO:0004540">
    <property type="term" value="F:RNA nuclease activity"/>
    <property type="evidence" value="ECO:0007669"/>
    <property type="project" value="TreeGrafter"/>
</dbReference>
<dbReference type="InterPro" id="IPR029060">
    <property type="entry name" value="PIN-like_dom_sf"/>
</dbReference>
<evidence type="ECO:0000256" key="4">
    <source>
        <dbReference type="ARBA" id="ARBA00022801"/>
    </source>
</evidence>
<evidence type="ECO:0000313" key="6">
    <source>
        <dbReference type="EMBL" id="WWQ59432.1"/>
    </source>
</evidence>
<keyword evidence="2" id="KW-0540">Nuclease</keyword>
<dbReference type="RefSeq" id="WP_338598587.1">
    <property type="nucleotide sequence ID" value="NZ_CP146016.1"/>
</dbReference>
<evidence type="ECO:0000256" key="1">
    <source>
        <dbReference type="ARBA" id="ARBA00022649"/>
    </source>
</evidence>
<name>A0AAX4KXU6_9CREN</name>
<proteinExistence type="predicted"/>
<dbReference type="Gene3D" id="3.40.50.1010">
    <property type="entry name" value="5'-nuclease"/>
    <property type="match status" value="1"/>
</dbReference>
<dbReference type="GO" id="GO:0016787">
    <property type="term" value="F:hydrolase activity"/>
    <property type="evidence" value="ECO:0007669"/>
    <property type="project" value="UniProtKB-KW"/>
</dbReference>
<dbReference type="GeneID" id="89336692"/>
<evidence type="ECO:0000256" key="2">
    <source>
        <dbReference type="ARBA" id="ARBA00022722"/>
    </source>
</evidence>
<dbReference type="PANTHER" id="PTHR42740:SF1">
    <property type="entry name" value="RIBONUCLEASE VAPC3"/>
    <property type="match status" value="1"/>
</dbReference>
<dbReference type="AlphaFoldDB" id="A0AAX4KXU6"/>
<evidence type="ECO:0008006" key="8">
    <source>
        <dbReference type="Google" id="ProtNLM"/>
    </source>
</evidence>
<dbReference type="GO" id="GO:0046872">
    <property type="term" value="F:metal ion binding"/>
    <property type="evidence" value="ECO:0007669"/>
    <property type="project" value="UniProtKB-KW"/>
</dbReference>
<evidence type="ECO:0000256" key="3">
    <source>
        <dbReference type="ARBA" id="ARBA00022723"/>
    </source>
</evidence>
<keyword evidence="7" id="KW-1185">Reference proteome</keyword>
<dbReference type="InterPro" id="IPR051749">
    <property type="entry name" value="PINc/VapC_TA_RNase"/>
</dbReference>
<keyword evidence="4" id="KW-0378">Hydrolase</keyword>
<organism evidence="6 7">
    <name type="scientific">Sulfolobus tengchongensis</name>
    <dbReference type="NCBI Taxonomy" id="207809"/>
    <lineage>
        <taxon>Archaea</taxon>
        <taxon>Thermoproteota</taxon>
        <taxon>Thermoprotei</taxon>
        <taxon>Sulfolobales</taxon>
        <taxon>Sulfolobaceae</taxon>
        <taxon>Sulfolobus</taxon>
    </lineage>
</organism>
<dbReference type="EMBL" id="CP146016">
    <property type="protein sequence ID" value="WWQ59432.1"/>
    <property type="molecule type" value="Genomic_DNA"/>
</dbReference>
<keyword evidence="5" id="KW-0460">Magnesium</keyword>
<keyword evidence="3" id="KW-0479">Metal-binding</keyword>
<dbReference type="PANTHER" id="PTHR42740">
    <property type="entry name" value="RIBONUCLEASE VAPC3"/>
    <property type="match status" value="1"/>
</dbReference>
<reference evidence="6 7" key="1">
    <citation type="submission" date="2024-02" db="EMBL/GenBank/DDBJ databases">
        <title>STSV induces naive adaptation in Sulfolobus.</title>
        <authorList>
            <person name="Xiang X."/>
            <person name="Song M."/>
        </authorList>
    </citation>
    <scope>NUCLEOTIDE SEQUENCE [LARGE SCALE GENOMIC DNA]</scope>
    <source>
        <strain evidence="6 7">RT2</strain>
    </source>
</reference>
<evidence type="ECO:0000313" key="7">
    <source>
        <dbReference type="Proteomes" id="UP001432202"/>
    </source>
</evidence>